<feature type="region of interest" description="Disordered" evidence="1">
    <location>
        <begin position="44"/>
        <end position="64"/>
    </location>
</feature>
<dbReference type="EMBL" id="GL376574">
    <property type="status" value="NOT_ANNOTATED_CDS"/>
    <property type="molecule type" value="Genomic_DNA"/>
</dbReference>
<evidence type="ECO:0008006" key="4">
    <source>
        <dbReference type="Google" id="ProtNLM"/>
    </source>
</evidence>
<dbReference type="eggNOG" id="ENOG502SHN4">
    <property type="taxonomic scope" value="Eukaryota"/>
</dbReference>
<reference evidence="3" key="2">
    <citation type="submission" date="2010-04" db="EMBL/GenBank/DDBJ databases">
        <authorList>
            <person name="Buell R."/>
            <person name="Hamilton J."/>
            <person name="Hostetler J."/>
        </authorList>
    </citation>
    <scope>NUCLEOTIDE SEQUENCE [LARGE SCALE GENOMIC DNA]</scope>
    <source>
        <strain evidence="3">DAOM:BR144</strain>
    </source>
</reference>
<dbReference type="HOGENOM" id="CLU_047340_2_0_1"/>
<proteinExistence type="predicted"/>
<protein>
    <recommendedName>
        <fullName evidence="4">START domain-containing protein</fullName>
    </recommendedName>
</protein>
<accession>K3XBC6</accession>
<dbReference type="InParanoid" id="K3XBC6"/>
<dbReference type="AlphaFoldDB" id="K3XBC6"/>
<dbReference type="OMA" id="PFYYEPM"/>
<reference evidence="3" key="1">
    <citation type="journal article" date="2010" name="Genome Biol.">
        <title>Genome sequence of the necrotrophic plant pathogen Pythium ultimum reveals original pathogenicity mechanisms and effector repertoire.</title>
        <authorList>
            <person name="Levesque C.A."/>
            <person name="Brouwer H."/>
            <person name="Cano L."/>
            <person name="Hamilton J.P."/>
            <person name="Holt C."/>
            <person name="Huitema E."/>
            <person name="Raffaele S."/>
            <person name="Robideau G.P."/>
            <person name="Thines M."/>
            <person name="Win J."/>
            <person name="Zerillo M.M."/>
            <person name="Beakes G.W."/>
            <person name="Boore J.L."/>
            <person name="Busam D."/>
            <person name="Dumas B."/>
            <person name="Ferriera S."/>
            <person name="Fuerstenberg S.I."/>
            <person name="Gachon C.M."/>
            <person name="Gaulin E."/>
            <person name="Govers F."/>
            <person name="Grenville-Briggs L."/>
            <person name="Horner N."/>
            <person name="Hostetler J."/>
            <person name="Jiang R.H."/>
            <person name="Johnson J."/>
            <person name="Krajaejun T."/>
            <person name="Lin H."/>
            <person name="Meijer H.J."/>
            <person name="Moore B."/>
            <person name="Morris P."/>
            <person name="Phuntmart V."/>
            <person name="Puiu D."/>
            <person name="Shetty J."/>
            <person name="Stajich J.E."/>
            <person name="Tripathy S."/>
            <person name="Wawra S."/>
            <person name="van West P."/>
            <person name="Whitty B.R."/>
            <person name="Coutinho P.M."/>
            <person name="Henrissat B."/>
            <person name="Martin F."/>
            <person name="Thomas P.D."/>
            <person name="Tyler B.M."/>
            <person name="De Vries R.P."/>
            <person name="Kamoun S."/>
            <person name="Yandell M."/>
            <person name="Tisserat N."/>
            <person name="Buell C.R."/>
        </authorList>
    </citation>
    <scope>NUCLEOTIDE SEQUENCE</scope>
    <source>
        <strain evidence="3">DAOM:BR144</strain>
    </source>
</reference>
<evidence type="ECO:0000313" key="3">
    <source>
        <dbReference type="Proteomes" id="UP000019132"/>
    </source>
</evidence>
<evidence type="ECO:0000256" key="1">
    <source>
        <dbReference type="SAM" id="MobiDB-lite"/>
    </source>
</evidence>
<dbReference type="Proteomes" id="UP000019132">
    <property type="component" value="Unassembled WGS sequence"/>
</dbReference>
<name>K3XBC6_GLOUD</name>
<dbReference type="VEuPathDB" id="FungiDB:PYU1_G014494"/>
<feature type="compositionally biased region" description="Polar residues" evidence="1">
    <location>
        <begin position="1"/>
        <end position="17"/>
    </location>
</feature>
<organism evidence="2 3">
    <name type="scientific">Globisporangium ultimum (strain ATCC 200006 / CBS 805.95 / DAOM BR144)</name>
    <name type="common">Pythium ultimum</name>
    <dbReference type="NCBI Taxonomy" id="431595"/>
    <lineage>
        <taxon>Eukaryota</taxon>
        <taxon>Sar</taxon>
        <taxon>Stramenopiles</taxon>
        <taxon>Oomycota</taxon>
        <taxon>Peronosporomycetes</taxon>
        <taxon>Pythiales</taxon>
        <taxon>Pythiaceae</taxon>
        <taxon>Globisporangium</taxon>
    </lineage>
</organism>
<evidence type="ECO:0000313" key="2">
    <source>
        <dbReference type="EnsemblProtists" id="PYU1_T014525"/>
    </source>
</evidence>
<dbReference type="EnsemblProtists" id="PYU1_T014525">
    <property type="protein sequence ID" value="PYU1_T014525"/>
    <property type="gene ID" value="PYU1_G014494"/>
</dbReference>
<feature type="region of interest" description="Disordered" evidence="1">
    <location>
        <begin position="1"/>
        <end position="22"/>
    </location>
</feature>
<keyword evidence="3" id="KW-1185">Reference proteome</keyword>
<sequence length="431" mass="49397">MLTNVTSTANASRSLDVSSKPPPPEVFTTINLIFNDLKHDSAASKRKRHALSMAKGRSRQRQELTSLRQQREILQRKLCRALQTQQQGNEFVGSDSGIESARHSVSDRRSKLSRAYVAAVEQQNSIQREIEAVQKLIEQFQIFEAALAIDTPLLLPSTPDSSQTSVNHARSTAFLAKQDEEAKPRGMWTHFMDDEEPFYFEPCHRYIAHRLIRDTHQASKQFDSLFSHNQLNAIENNFFGWKVQRSVSSKNHFRFHFTKRVPCVSSFEMANDLLDATWETFHSPELYARLYRTVMVSRVMQRVDDVTSIILRNSPSDKRTHHVRILTLVTKVEDKNEHGQRVQSILTLVMDPSQAIRQSRNDVVFIRDGYTYISFTEIDDEITGQPMVEVTYGGHGYLPSAAHAAYLLMETGAALVRWEQFIMPTRLVTVQ</sequence>
<reference evidence="2" key="3">
    <citation type="submission" date="2015-02" db="UniProtKB">
        <authorList>
            <consortium name="EnsemblProtists"/>
        </authorList>
    </citation>
    <scope>IDENTIFICATION</scope>
    <source>
        <strain evidence="2">DAOM BR144</strain>
    </source>
</reference>